<dbReference type="EMBL" id="CP019288">
    <property type="protein sequence ID" value="QHI34695.1"/>
    <property type="molecule type" value="Genomic_DNA"/>
</dbReference>
<dbReference type="Proteomes" id="UP000464657">
    <property type="component" value="Chromosome"/>
</dbReference>
<name>A0A7L4ZD92_9FLAO</name>
<proteinExistence type="predicted"/>
<organism evidence="1 2">
    <name type="scientific">Kordia antarctica</name>
    <dbReference type="NCBI Taxonomy" id="1218801"/>
    <lineage>
        <taxon>Bacteria</taxon>
        <taxon>Pseudomonadati</taxon>
        <taxon>Bacteroidota</taxon>
        <taxon>Flavobacteriia</taxon>
        <taxon>Flavobacteriales</taxon>
        <taxon>Flavobacteriaceae</taxon>
        <taxon>Kordia</taxon>
    </lineage>
</organism>
<protein>
    <submittedName>
        <fullName evidence="1">Uncharacterized protein</fullName>
    </submittedName>
</protein>
<dbReference type="KEGG" id="kan:IMCC3317_00380"/>
<evidence type="ECO:0000313" key="2">
    <source>
        <dbReference type="Proteomes" id="UP000464657"/>
    </source>
</evidence>
<sequence length="268" mass="31784">MVNNFIDNKGRWLQIANDDFEYSLLFIKSWLPFNAWYCSSYPDLNNNDRKILTVLKNNNNLFRTRIISLLEGEDDESVYFRNNLVQLHNQLELCKVPSVEKSVSFKSLNFRENPNTIFTKTHRNHQFKVEFITPIPPQNYRIKIDVINNNNISILAYQYTKYNLIHFVADNDYQNLSETNQKIILDGFKTLSPRLKESLIVQKRNKSFKKIKEILLTENTDHLSQAIIEILYNLRCILFHGEINPNKDNLKIYKPAFYMLRLLIKSLN</sequence>
<reference evidence="1 2" key="1">
    <citation type="journal article" date="2013" name="Int. J. Syst. Evol. Microbiol.">
        <title>Kordia antarctica sp. nov., isolated from Antarctic seawater.</title>
        <authorList>
            <person name="Baek K."/>
            <person name="Choi A."/>
            <person name="Kang I."/>
            <person name="Lee K."/>
            <person name="Cho J.C."/>
        </authorList>
    </citation>
    <scope>NUCLEOTIDE SEQUENCE [LARGE SCALE GENOMIC DNA]</scope>
    <source>
        <strain evidence="1 2">IMCC3317</strain>
    </source>
</reference>
<dbReference type="RefSeq" id="WP_160127490.1">
    <property type="nucleotide sequence ID" value="NZ_CP019288.1"/>
</dbReference>
<dbReference type="OrthoDB" id="7058208at2"/>
<keyword evidence="2" id="KW-1185">Reference proteome</keyword>
<gene>
    <name evidence="1" type="ORF">IMCC3317_00380</name>
</gene>
<evidence type="ECO:0000313" key="1">
    <source>
        <dbReference type="EMBL" id="QHI34695.1"/>
    </source>
</evidence>
<dbReference type="AlphaFoldDB" id="A0A7L4ZD92"/>
<accession>A0A7L4ZD92</accession>